<dbReference type="InterPro" id="IPR056603">
    <property type="entry name" value="HTH_NPRL3"/>
</dbReference>
<dbReference type="Proteomes" id="UP000298138">
    <property type="component" value="Unassembled WGS sequence"/>
</dbReference>
<evidence type="ECO:0000313" key="9">
    <source>
        <dbReference type="EMBL" id="TGZ84800.1"/>
    </source>
</evidence>
<dbReference type="InterPro" id="IPR005365">
    <property type="entry name" value="Npr3"/>
</dbReference>
<feature type="signal peptide" evidence="7">
    <location>
        <begin position="1"/>
        <end position="29"/>
    </location>
</feature>
<gene>
    <name evidence="9" type="ORF">EX30DRAFT_325620</name>
</gene>
<dbReference type="EMBL" id="ML220112">
    <property type="protein sequence ID" value="TGZ84800.1"/>
    <property type="molecule type" value="Genomic_DNA"/>
</dbReference>
<evidence type="ECO:0000256" key="7">
    <source>
        <dbReference type="SAM" id="SignalP"/>
    </source>
</evidence>
<evidence type="ECO:0000256" key="1">
    <source>
        <dbReference type="ARBA" id="ARBA00010546"/>
    </source>
</evidence>
<dbReference type="GO" id="GO:0034198">
    <property type="term" value="P:cellular response to amino acid starvation"/>
    <property type="evidence" value="ECO:0007669"/>
    <property type="project" value="TreeGrafter"/>
</dbReference>
<feature type="compositionally biased region" description="Low complexity" evidence="6">
    <location>
        <begin position="50"/>
        <end position="68"/>
    </location>
</feature>
<reference evidence="9 10" key="1">
    <citation type="submission" date="2019-04" db="EMBL/GenBank/DDBJ databases">
        <title>Comparative genomics and transcriptomics to analyze fruiting body development in filamentous ascomycetes.</title>
        <authorList>
            <consortium name="DOE Joint Genome Institute"/>
            <person name="Lutkenhaus R."/>
            <person name="Traeger S."/>
            <person name="Breuer J."/>
            <person name="Kuo A."/>
            <person name="Lipzen A."/>
            <person name="Pangilinan J."/>
            <person name="Dilworth D."/>
            <person name="Sandor L."/>
            <person name="Poggeler S."/>
            <person name="Barry K."/>
            <person name="Grigoriev I.V."/>
            <person name="Nowrousian M."/>
        </authorList>
    </citation>
    <scope>NUCLEOTIDE SEQUENCE [LARGE SCALE GENOMIC DNA]</scope>
    <source>
        <strain evidence="9 10">CBS 389.68</strain>
    </source>
</reference>
<name>A0A4S2N6A7_9PEZI</name>
<proteinExistence type="inferred from homology"/>
<comment type="subcellular location">
    <subcellularLocation>
        <location evidence="5">Vacuole membrane</location>
        <topology evidence="5">Peripheral membrane protein</topology>
    </subcellularLocation>
</comment>
<feature type="compositionally biased region" description="Acidic residues" evidence="6">
    <location>
        <begin position="198"/>
        <end position="209"/>
    </location>
</feature>
<evidence type="ECO:0000256" key="4">
    <source>
        <dbReference type="ARBA" id="ARBA00030028"/>
    </source>
</evidence>
<feature type="region of interest" description="Disordered" evidence="6">
    <location>
        <begin position="50"/>
        <end position="126"/>
    </location>
</feature>
<dbReference type="FunCoup" id="A0A4S2N6A7">
    <property type="interactions" value="94"/>
</dbReference>
<dbReference type="STRING" id="341454.A0A4S2N6A7"/>
<feature type="compositionally biased region" description="Polar residues" evidence="6">
    <location>
        <begin position="231"/>
        <end position="241"/>
    </location>
</feature>
<dbReference type="GO" id="GO:0005774">
    <property type="term" value="C:vacuolar membrane"/>
    <property type="evidence" value="ECO:0007669"/>
    <property type="project" value="UniProtKB-SubCell"/>
</dbReference>
<keyword evidence="5 7" id="KW-0732">Signal</keyword>
<dbReference type="GO" id="GO:1904262">
    <property type="term" value="P:negative regulation of TORC1 signaling"/>
    <property type="evidence" value="ECO:0007669"/>
    <property type="project" value="TreeGrafter"/>
</dbReference>
<keyword evidence="10" id="KW-1185">Reference proteome</keyword>
<accession>A0A4S2N6A7</accession>
<feature type="region of interest" description="Disordered" evidence="6">
    <location>
        <begin position="180"/>
        <end position="255"/>
    </location>
</feature>
<dbReference type="GO" id="GO:0010508">
    <property type="term" value="P:positive regulation of autophagy"/>
    <property type="evidence" value="ECO:0007669"/>
    <property type="project" value="TreeGrafter"/>
</dbReference>
<dbReference type="GO" id="GO:0038202">
    <property type="term" value="P:TORC1 signaling"/>
    <property type="evidence" value="ECO:0007669"/>
    <property type="project" value="TreeGrafter"/>
</dbReference>
<dbReference type="GO" id="GO:1990130">
    <property type="term" value="C:GATOR1 complex"/>
    <property type="evidence" value="ECO:0007669"/>
    <property type="project" value="TreeGrafter"/>
</dbReference>
<dbReference type="Pfam" id="PF24064">
    <property type="entry name" value="HTH_NPRL3"/>
    <property type="match status" value="1"/>
</dbReference>
<evidence type="ECO:0000256" key="2">
    <source>
        <dbReference type="ARBA" id="ARBA00017880"/>
    </source>
</evidence>
<dbReference type="Pfam" id="PF03666">
    <property type="entry name" value="NPR3"/>
    <property type="match status" value="1"/>
</dbReference>
<dbReference type="OrthoDB" id="18648at2759"/>
<dbReference type="AlphaFoldDB" id="A0A4S2N6A7"/>
<dbReference type="InParanoid" id="A0A4S2N6A7"/>
<feature type="chain" id="PRO_5020541787" description="Nitrogen permease regulator 3" evidence="7">
    <location>
        <begin position="30"/>
        <end position="702"/>
    </location>
</feature>
<feature type="compositionally biased region" description="Basic and acidic residues" evidence="6">
    <location>
        <begin position="111"/>
        <end position="126"/>
    </location>
</feature>
<organism evidence="9 10">
    <name type="scientific">Ascodesmis nigricans</name>
    <dbReference type="NCBI Taxonomy" id="341454"/>
    <lineage>
        <taxon>Eukaryota</taxon>
        <taxon>Fungi</taxon>
        <taxon>Dikarya</taxon>
        <taxon>Ascomycota</taxon>
        <taxon>Pezizomycotina</taxon>
        <taxon>Pezizomycetes</taxon>
        <taxon>Pezizales</taxon>
        <taxon>Ascodesmidaceae</taxon>
        <taxon>Ascodesmis</taxon>
    </lineage>
</organism>
<dbReference type="PANTHER" id="PTHR13153:SF5">
    <property type="entry name" value="GATOR COMPLEX PROTEIN NPRL3"/>
    <property type="match status" value="1"/>
</dbReference>
<feature type="compositionally biased region" description="Basic residues" evidence="6">
    <location>
        <begin position="183"/>
        <end position="192"/>
    </location>
</feature>
<evidence type="ECO:0000256" key="6">
    <source>
        <dbReference type="SAM" id="MobiDB-lite"/>
    </source>
</evidence>
<dbReference type="GO" id="GO:0051321">
    <property type="term" value="P:meiotic cell cycle"/>
    <property type="evidence" value="ECO:0007669"/>
    <property type="project" value="UniProtKB-UniRule"/>
</dbReference>
<dbReference type="PANTHER" id="PTHR13153">
    <property type="entry name" value="CGTHBA PROTEIN -14 GENE PROTEIN"/>
    <property type="match status" value="1"/>
</dbReference>
<protein>
    <recommendedName>
        <fullName evidence="2 5">Nitrogen permease regulator 3</fullName>
    </recommendedName>
    <alternativeName>
        <fullName evidence="4 5">Required for meiotic nuclear division protein 11</fullName>
    </alternativeName>
</protein>
<sequence length="702" mass="79144">MASATNPPLTPNSCLVAILLVIRSSSGSSLPFHFPPRPRFEPTPAASRITSLTTDYDTSTSSSSSNSSSDEDEDRQSTLNGRHNGTGCMTEGDYSDSESRTRVSRRSGKRRDREVSAERAQERDDRVREGLMPWDKFLGIRTDVLAGLLTPYTASGKGKFEISVDDMVFVGQPVRLRPDGTWRKRKKRRKSQGKTDAGNDDDDEGENGEDSIPVQEEGPGVGPKDERLNALSRNGSDTIDVTNDADDEGEAGDREARRKQNEIMSMFHMVFVLNPPELEYHYRVREVYEYVAKRFSRALKYEQAKDGYVSREVQKIMRLKEHAAHQDMRYSELWRQLTDNSSLAYAMMRVFLDISQSRIAHVLLNNNFALSLQIPAITEISVLPSITDPQVPGLPLTTANSFGDEEHKGDTLLGKHFTLLYLEDAATILKDLAAESTEASASLQHFVKSCIPTQSFLTISQQSGIPLHEIQVLARHLVQWRKARAIPPLQARDIYIVSPNADMKRLPQYIEKYRKEFPSLPALPKILGSLSGSPKMYNTIIPTKDHRPAYLDILAWMMKYGLVTQLRSFAWVKVPRSIKLQSPIALPDNMINSTSSLLSNSSASLLEDPESEDPALLRDSFILEPDRASGIESAWLEMMTRNQSSDIKALFERFLKYLNGRHALEKIPVREMVPRKDVRKVFKALDEYIVYVCPFLETCGNY</sequence>
<evidence type="ECO:0000313" key="10">
    <source>
        <dbReference type="Proteomes" id="UP000298138"/>
    </source>
</evidence>
<feature type="domain" description="GATOR1 complex protein NPRL3 C-terminal HTH" evidence="8">
    <location>
        <begin position="630"/>
        <end position="690"/>
    </location>
</feature>
<comment type="function">
    <text evidence="3 5">Mediates inactivation of the TORC1 complex in response to amino acid starvation. Required for meiotic nuclear division.</text>
</comment>
<evidence type="ECO:0000256" key="3">
    <source>
        <dbReference type="ARBA" id="ARBA00025376"/>
    </source>
</evidence>
<evidence type="ECO:0000259" key="8">
    <source>
        <dbReference type="Pfam" id="PF24064"/>
    </source>
</evidence>
<keyword evidence="5" id="KW-0469">Meiosis</keyword>
<evidence type="ECO:0000256" key="5">
    <source>
        <dbReference type="RuleBase" id="RU368069"/>
    </source>
</evidence>
<comment type="similarity">
    <text evidence="1 5">Belongs to the NPR3 family.</text>
</comment>